<dbReference type="InterPro" id="IPR045063">
    <property type="entry name" value="Dynamin_N"/>
</dbReference>
<dbReference type="Proteomes" id="UP001649381">
    <property type="component" value="Unassembled WGS sequence"/>
</dbReference>
<keyword evidence="6" id="KW-0175">Coiled coil</keyword>
<keyword evidence="2" id="KW-0547">Nucleotide-binding</keyword>
<comment type="subcellular location">
    <subcellularLocation>
        <location evidence="1">Membrane</location>
    </subcellularLocation>
</comment>
<gene>
    <name evidence="8" type="ORF">L2716_05890</name>
</gene>
<keyword evidence="4" id="KW-0342">GTP-binding</keyword>
<dbReference type="Pfam" id="PF00350">
    <property type="entry name" value="Dynamin_N"/>
    <property type="match status" value="2"/>
</dbReference>
<accession>A0ABS9H0E2</accession>
<protein>
    <submittedName>
        <fullName evidence="8">Dynamin family protein</fullName>
    </submittedName>
</protein>
<keyword evidence="9" id="KW-1185">Reference proteome</keyword>
<evidence type="ECO:0000313" key="9">
    <source>
        <dbReference type="Proteomes" id="UP001649381"/>
    </source>
</evidence>
<dbReference type="PANTHER" id="PTHR10465">
    <property type="entry name" value="TRANSMEMBRANE GTPASE FZO1"/>
    <property type="match status" value="1"/>
</dbReference>
<proteinExistence type="predicted"/>
<evidence type="ECO:0000256" key="5">
    <source>
        <dbReference type="ARBA" id="ARBA00023136"/>
    </source>
</evidence>
<feature type="coiled-coil region" evidence="6">
    <location>
        <begin position="245"/>
        <end position="272"/>
    </location>
</feature>
<comment type="caution">
    <text evidence="8">The sequence shown here is derived from an EMBL/GenBank/DDBJ whole genome shotgun (WGS) entry which is preliminary data.</text>
</comment>
<evidence type="ECO:0000256" key="1">
    <source>
        <dbReference type="ARBA" id="ARBA00004370"/>
    </source>
</evidence>
<dbReference type="CDD" id="cd09912">
    <property type="entry name" value="DLP_2"/>
    <property type="match status" value="2"/>
</dbReference>
<keyword evidence="5" id="KW-0472">Membrane</keyword>
<evidence type="ECO:0000313" key="8">
    <source>
        <dbReference type="EMBL" id="MCF6137257.1"/>
    </source>
</evidence>
<sequence length="1205" mass="140490">MTTNEKNQHHAIWIHRLYQLEKYLSKREAKKEYVHKIHQLALKAKSNELTIAFCGHFSAGKSSMINQIIGDDLLPSSPIPTSANIVALKEGNPQVLVTDQNGNKVSYAGEINIEQVKKASKDGEKIRTIEIYKHHPFLEDETVLMDTPGIDSTDDAHRISTESMLHLADVIIYVMDYNHVQSELNFNFTKEMQDAGKEVYLVINQIDKHNEAELPLTEFKDKTLDVFSQWGVQPKQAYFTSLKETNHTENDLSDLKNELKRIKQNKDTIINHTLDRMTNQLKNEYLENKYPDTSASAKDIDKTEKVISQLQSELDDLNGNSTIVEKQFHSELKKIIENARVMPYEVRELGRSVLESMQEGFKTGLFFSKKKTEAERQSRITEYVNAINEKLKTELEWHLKEELKKQFLKLQIHEPSIEEDILTMSHELVQEDVYRLQQRGATFNESYVLQYNRDVEDDLKKRYRRTAVQLFERMKEGYIEKHIMPKKKKTEMKLKDWKAKHKLEQSIVDQLNQRTDEESGLKQILKSMDRIEQTKDWLMDIEESSSLTAVEEKWLNTEAERKDHSERDIIPQEENDSIYKGNVDESALQLDQAIETLSEWPSLKDLTKRMKERSNKIKTKQFTVALFGAFSAGKSSFANAWLKDHVLPVSPNPTTATINKIMPVTDEHKHGTVKIQMKSADIMLEEINHSLQRFSEKAPTLEFAIDLIKKIDTKDPDPHIHFLRAVEKGYPVMKEYLGSEQLIDHDQFASFVAQEDRACFTESVELYYDCELTQQGITLVDTPGADSINARHTSVAFEYIKNADAIVFVTYYNHAFSKADRDFLIQLGRVKDTFSMDKMYFVINAADLAKDQQERDDVVDYVSSQLNEYGIRHPRMYALSSKQALIERRDHHDQQTSNFQKFLDSFQTTTLNERDQTLQQQADQLLQTGQKRLSEWIFNAKADKEEQVREKERLSDEQNEILSYIQSSSTGPYFKAIKQETEELLHYVGQRLMLTLNDEFKIAFNPSVLSNKHIGKEQLERCLDEFLDAMAFQLAQELRATTLRIEKNLNKQRYHFYEKITAHVNEKSQYELMELETISVETPNVEVHWSEKTHKKFLPLLKAFKNPKQFFEGKGRDQLREDLSKMFEPELQDMINAFSHEYTNFYESQLQHELEHLQDEMTKEIQFYYQGLLEAIGSKEQLEQLEQAKAKLDAIIHQGYGVKYE</sequence>
<reference evidence="8 9" key="1">
    <citation type="submission" date="2022-01" db="EMBL/GenBank/DDBJ databases">
        <title>Alkalihalobacillus sp. EGI L200015, a novel bacterium isolated from a salt lake sediment.</title>
        <authorList>
            <person name="Gao L."/>
            <person name="Fang B.-Z."/>
            <person name="Li W.-J."/>
        </authorList>
    </citation>
    <scope>NUCLEOTIDE SEQUENCE [LARGE SCALE GENOMIC DNA]</scope>
    <source>
        <strain evidence="8 9">KCTC 12718</strain>
    </source>
</reference>
<dbReference type="SUPFAM" id="SSF52540">
    <property type="entry name" value="P-loop containing nucleoside triphosphate hydrolases"/>
    <property type="match status" value="2"/>
</dbReference>
<keyword evidence="3" id="KW-0378">Hydrolase</keyword>
<dbReference type="InterPro" id="IPR027417">
    <property type="entry name" value="P-loop_NTPase"/>
</dbReference>
<organism evidence="8 9">
    <name type="scientific">Pseudalkalibacillus berkeleyi</name>
    <dbReference type="NCBI Taxonomy" id="1069813"/>
    <lineage>
        <taxon>Bacteria</taxon>
        <taxon>Bacillati</taxon>
        <taxon>Bacillota</taxon>
        <taxon>Bacilli</taxon>
        <taxon>Bacillales</taxon>
        <taxon>Fictibacillaceae</taxon>
        <taxon>Pseudalkalibacillus</taxon>
    </lineage>
</organism>
<feature type="coiled-coil region" evidence="6">
    <location>
        <begin position="300"/>
        <end position="327"/>
    </location>
</feature>
<evidence type="ECO:0000256" key="6">
    <source>
        <dbReference type="SAM" id="Coils"/>
    </source>
</evidence>
<evidence type="ECO:0000256" key="3">
    <source>
        <dbReference type="ARBA" id="ARBA00022801"/>
    </source>
</evidence>
<evidence type="ECO:0000256" key="2">
    <source>
        <dbReference type="ARBA" id="ARBA00022741"/>
    </source>
</evidence>
<dbReference type="InterPro" id="IPR027094">
    <property type="entry name" value="Mitofusin_fam"/>
</dbReference>
<evidence type="ECO:0000256" key="4">
    <source>
        <dbReference type="ARBA" id="ARBA00023134"/>
    </source>
</evidence>
<dbReference type="EMBL" id="JAKIJS010000001">
    <property type="protein sequence ID" value="MCF6137257.1"/>
    <property type="molecule type" value="Genomic_DNA"/>
</dbReference>
<name>A0ABS9H0E2_9BACL</name>
<feature type="domain" description="Dynamin N-terminal" evidence="7">
    <location>
        <begin position="624"/>
        <end position="844"/>
    </location>
</feature>
<dbReference type="RefSeq" id="WP_236332700.1">
    <property type="nucleotide sequence ID" value="NZ_JAKIJS010000001.1"/>
</dbReference>
<evidence type="ECO:0000259" key="7">
    <source>
        <dbReference type="Pfam" id="PF00350"/>
    </source>
</evidence>
<feature type="domain" description="Dynamin N-terminal" evidence="7">
    <location>
        <begin position="51"/>
        <end position="206"/>
    </location>
</feature>
<dbReference type="PANTHER" id="PTHR10465:SF0">
    <property type="entry name" value="SARCALUMENIN"/>
    <property type="match status" value="1"/>
</dbReference>
<dbReference type="Gene3D" id="3.40.50.300">
    <property type="entry name" value="P-loop containing nucleotide triphosphate hydrolases"/>
    <property type="match status" value="2"/>
</dbReference>